<keyword evidence="6" id="KW-0997">Cell inner membrane</keyword>
<dbReference type="InterPro" id="IPR027417">
    <property type="entry name" value="P-loop_NTPase"/>
</dbReference>
<evidence type="ECO:0000256" key="10">
    <source>
        <dbReference type="ARBA" id="ARBA00022777"/>
    </source>
</evidence>
<evidence type="ECO:0000256" key="12">
    <source>
        <dbReference type="ARBA" id="ARBA00022989"/>
    </source>
</evidence>
<evidence type="ECO:0000256" key="4">
    <source>
        <dbReference type="ARBA" id="ARBA00011903"/>
    </source>
</evidence>
<evidence type="ECO:0000256" key="11">
    <source>
        <dbReference type="ARBA" id="ARBA00022840"/>
    </source>
</evidence>
<evidence type="ECO:0000256" key="15">
    <source>
        <dbReference type="ARBA" id="ARBA00051245"/>
    </source>
</evidence>
<comment type="similarity">
    <text evidence="3">Belongs to the etk/wzc family.</text>
</comment>
<dbReference type="GO" id="GO:0005886">
    <property type="term" value="C:plasma membrane"/>
    <property type="evidence" value="ECO:0007669"/>
    <property type="project" value="UniProtKB-SubCell"/>
</dbReference>
<comment type="similarity">
    <text evidence="2">Belongs to the CpsD/CapB family.</text>
</comment>
<dbReference type="EC" id="2.7.10.2" evidence="4"/>
<dbReference type="AlphaFoldDB" id="U7DAH7"/>
<dbReference type="GO" id="GO:0004715">
    <property type="term" value="F:non-membrane spanning protein tyrosine kinase activity"/>
    <property type="evidence" value="ECO:0007669"/>
    <property type="project" value="UniProtKB-EC"/>
</dbReference>
<dbReference type="GO" id="GO:0005524">
    <property type="term" value="F:ATP binding"/>
    <property type="evidence" value="ECO:0007669"/>
    <property type="project" value="UniProtKB-KW"/>
</dbReference>
<dbReference type="eggNOG" id="COG0489">
    <property type="taxonomic scope" value="Bacteria"/>
</dbReference>
<evidence type="ECO:0000256" key="2">
    <source>
        <dbReference type="ARBA" id="ARBA00007316"/>
    </source>
</evidence>
<dbReference type="Pfam" id="PF13807">
    <property type="entry name" value="GNVR"/>
    <property type="match status" value="1"/>
</dbReference>
<evidence type="ECO:0000256" key="17">
    <source>
        <dbReference type="SAM" id="Phobius"/>
    </source>
</evidence>
<evidence type="ECO:0000256" key="7">
    <source>
        <dbReference type="ARBA" id="ARBA00022679"/>
    </source>
</evidence>
<reference evidence="21 22" key="1">
    <citation type="journal article" date="2013" name="Environ. Microbiol.">
        <title>Genome analysis of Chitinivibrio alkaliphilus gen. nov., sp. nov., a novel extremely haloalkaliphilic anaerobic chitinolytic bacterium from the candidate phylum Termite Group 3.</title>
        <authorList>
            <person name="Sorokin D.Y."/>
            <person name="Gumerov V.M."/>
            <person name="Rakitin A.L."/>
            <person name="Beletsky A.V."/>
            <person name="Damste J.S."/>
            <person name="Muyzer G."/>
            <person name="Mardanov A.V."/>
            <person name="Ravin N.V."/>
        </authorList>
    </citation>
    <scope>NUCLEOTIDE SEQUENCE [LARGE SCALE GENOMIC DNA]</scope>
    <source>
        <strain evidence="21 22">ACht1</strain>
    </source>
</reference>
<evidence type="ECO:0000256" key="13">
    <source>
        <dbReference type="ARBA" id="ARBA00023136"/>
    </source>
</evidence>
<evidence type="ECO:0000313" key="21">
    <source>
        <dbReference type="EMBL" id="ERP31395.1"/>
    </source>
</evidence>
<keyword evidence="10" id="KW-0418">Kinase</keyword>
<feature type="domain" description="AAA" evidence="19">
    <location>
        <begin position="440"/>
        <end position="588"/>
    </location>
</feature>
<evidence type="ECO:0000259" key="19">
    <source>
        <dbReference type="Pfam" id="PF13614"/>
    </source>
</evidence>
<comment type="subcellular location">
    <subcellularLocation>
        <location evidence="1">Cell inner membrane</location>
        <topology evidence="1">Multi-pass membrane protein</topology>
    </subcellularLocation>
</comment>
<accession>U7DAH7</accession>
<dbReference type="PATRIC" id="fig|1313304.3.peg.1660"/>
<feature type="domain" description="Polysaccharide chain length determinant N-terminal" evidence="18">
    <location>
        <begin position="2"/>
        <end position="97"/>
    </location>
</feature>
<evidence type="ECO:0000256" key="16">
    <source>
        <dbReference type="SAM" id="Coils"/>
    </source>
</evidence>
<dbReference type="Proteomes" id="UP000017148">
    <property type="component" value="Unassembled WGS sequence"/>
</dbReference>
<dbReference type="eggNOG" id="COG3206">
    <property type="taxonomic scope" value="Bacteria"/>
</dbReference>
<dbReference type="Pfam" id="PF13614">
    <property type="entry name" value="AAA_31"/>
    <property type="match status" value="1"/>
</dbReference>
<feature type="domain" description="Tyrosine-protein kinase G-rich" evidence="20">
    <location>
        <begin position="296"/>
        <end position="369"/>
    </location>
</feature>
<dbReference type="NCBIfam" id="TIGR01007">
    <property type="entry name" value="eps_fam"/>
    <property type="match status" value="1"/>
</dbReference>
<comment type="caution">
    <text evidence="21">The sequence shown here is derived from an EMBL/GenBank/DDBJ whole genome shotgun (WGS) entry which is preliminary data.</text>
</comment>
<evidence type="ECO:0000256" key="6">
    <source>
        <dbReference type="ARBA" id="ARBA00022519"/>
    </source>
</evidence>
<evidence type="ECO:0000313" key="22">
    <source>
        <dbReference type="Proteomes" id="UP000017148"/>
    </source>
</evidence>
<keyword evidence="16" id="KW-0175">Coiled coil</keyword>
<keyword evidence="5" id="KW-1003">Cell membrane</keyword>
<keyword evidence="12 17" id="KW-1133">Transmembrane helix</keyword>
<feature type="transmembrane region" description="Helical" evidence="17">
    <location>
        <begin position="16"/>
        <end position="34"/>
    </location>
</feature>
<dbReference type="InterPro" id="IPR025669">
    <property type="entry name" value="AAA_dom"/>
</dbReference>
<dbReference type="RefSeq" id="WP_022637180.1">
    <property type="nucleotide sequence ID" value="NZ_ASJR01000014.1"/>
</dbReference>
<proteinExistence type="inferred from homology"/>
<dbReference type="InterPro" id="IPR050445">
    <property type="entry name" value="Bact_polysacc_biosynth/exp"/>
</dbReference>
<dbReference type="InterPro" id="IPR005702">
    <property type="entry name" value="Wzc-like_C"/>
</dbReference>
<evidence type="ECO:0000256" key="5">
    <source>
        <dbReference type="ARBA" id="ARBA00022475"/>
    </source>
</evidence>
<dbReference type="OrthoDB" id="9812433at2"/>
<dbReference type="InterPro" id="IPR032807">
    <property type="entry name" value="GNVR"/>
</dbReference>
<dbReference type="STRING" id="1313304.CALK_1745"/>
<feature type="coiled-coil region" evidence="16">
    <location>
        <begin position="210"/>
        <end position="276"/>
    </location>
</feature>
<dbReference type="SUPFAM" id="SSF52540">
    <property type="entry name" value="P-loop containing nucleoside triphosphate hydrolases"/>
    <property type="match status" value="1"/>
</dbReference>
<evidence type="ECO:0000256" key="14">
    <source>
        <dbReference type="ARBA" id="ARBA00023137"/>
    </source>
</evidence>
<keyword evidence="7" id="KW-0808">Transferase</keyword>
<keyword evidence="8 17" id="KW-0812">Transmembrane</keyword>
<organism evidence="21 22">
    <name type="scientific">Chitinivibrio alkaliphilus ACht1</name>
    <dbReference type="NCBI Taxonomy" id="1313304"/>
    <lineage>
        <taxon>Bacteria</taxon>
        <taxon>Pseudomonadati</taxon>
        <taxon>Fibrobacterota</taxon>
        <taxon>Chitinivibrionia</taxon>
        <taxon>Chitinivibrionales</taxon>
        <taxon>Chitinivibrionaceae</taxon>
        <taxon>Chitinivibrio</taxon>
    </lineage>
</organism>
<protein>
    <recommendedName>
        <fullName evidence="4">non-specific protein-tyrosine kinase</fullName>
        <ecNumber evidence="4">2.7.10.2</ecNumber>
    </recommendedName>
</protein>
<dbReference type="PANTHER" id="PTHR32309">
    <property type="entry name" value="TYROSINE-PROTEIN KINASE"/>
    <property type="match status" value="1"/>
</dbReference>
<dbReference type="PANTHER" id="PTHR32309:SF13">
    <property type="entry name" value="FERRIC ENTEROBACTIN TRANSPORT PROTEIN FEPE"/>
    <property type="match status" value="1"/>
</dbReference>
<evidence type="ECO:0000259" key="18">
    <source>
        <dbReference type="Pfam" id="PF02706"/>
    </source>
</evidence>
<dbReference type="InterPro" id="IPR003856">
    <property type="entry name" value="LPS_length_determ_N"/>
</dbReference>
<evidence type="ECO:0000256" key="1">
    <source>
        <dbReference type="ARBA" id="ARBA00004429"/>
    </source>
</evidence>
<evidence type="ECO:0000256" key="8">
    <source>
        <dbReference type="ARBA" id="ARBA00022692"/>
    </source>
</evidence>
<dbReference type="Gene3D" id="3.40.50.300">
    <property type="entry name" value="P-loop containing nucleotide triphosphate hydrolases"/>
    <property type="match status" value="1"/>
</dbReference>
<evidence type="ECO:0000256" key="9">
    <source>
        <dbReference type="ARBA" id="ARBA00022741"/>
    </source>
</evidence>
<dbReference type="Pfam" id="PF02706">
    <property type="entry name" value="Wzz"/>
    <property type="match status" value="1"/>
</dbReference>
<keyword evidence="14" id="KW-0829">Tyrosine-protein kinase</keyword>
<evidence type="ECO:0000256" key="3">
    <source>
        <dbReference type="ARBA" id="ARBA00008883"/>
    </source>
</evidence>
<name>U7DAH7_9BACT</name>
<dbReference type="EMBL" id="ASJR01000014">
    <property type="protein sequence ID" value="ERP31395.1"/>
    <property type="molecule type" value="Genomic_DNA"/>
</dbReference>
<keyword evidence="13 17" id="KW-0472">Membrane</keyword>
<dbReference type="CDD" id="cd05387">
    <property type="entry name" value="BY-kinase"/>
    <property type="match status" value="1"/>
</dbReference>
<evidence type="ECO:0000259" key="20">
    <source>
        <dbReference type="Pfam" id="PF13807"/>
    </source>
</evidence>
<comment type="catalytic activity">
    <reaction evidence="15">
        <text>L-tyrosyl-[protein] + ATP = O-phospho-L-tyrosyl-[protein] + ADP + H(+)</text>
        <dbReference type="Rhea" id="RHEA:10596"/>
        <dbReference type="Rhea" id="RHEA-COMP:10136"/>
        <dbReference type="Rhea" id="RHEA-COMP:20101"/>
        <dbReference type="ChEBI" id="CHEBI:15378"/>
        <dbReference type="ChEBI" id="CHEBI:30616"/>
        <dbReference type="ChEBI" id="CHEBI:46858"/>
        <dbReference type="ChEBI" id="CHEBI:61978"/>
        <dbReference type="ChEBI" id="CHEBI:456216"/>
        <dbReference type="EC" id="2.7.10.2"/>
    </reaction>
</comment>
<keyword evidence="11" id="KW-0067">ATP-binding</keyword>
<sequence length="621" mass="69238">MELHEYWHLIVRRRMILILSTILCTAVGLTYIYYATPVYEAAGKVLITDAPAEIGLGGSARSRDLMLSAIGSRSDPLMTQIEIMQTRPLLDEVIEKLHLVDDSGQALTARALRSRFSFSVQPNTNVIRLSCRHPEPEVAAVLINTLADAYIRVNGEMNRQRARAAKEFIEEQLHTQKMILDSTEAALVAYKGDIGSISPDQETQLRIGGIAQLETDLMRLESKRIGARAERRDLQEKLEQPGARNSSLFSHWRSALERVNTEIASIEAQKGSLEAKIAARRRELSSLPAQEIKYANLLRDREIQKNHYVQLLSQYEDFRIQEAANISTVKVVEPAIAPDFPVEPNKKKLVVLAVLGGLMVGFGLALIREYLDDTPRSLEEIRELLPYDFLGAVPYMKKHTPLYSCSSDQAFAAESIRLVQTNLKFSGVLSDEHNMLMVTSSQPGEGKTTTTINLGVTYAELGKKCVVVNLDLRRPAFHTILGRTFEKGLTDYLVGDASVEDIVYTHDVEHLHIIPSGTTPPNPSVLLANSHMNDLMDRLRAEYDMVLFDTPPVTMVAETLSLAPSMNGIVLVVDSEHSSVRMLKQMSAVLDGKNLSILGFMVNKAERGKRNGYYSSYTQES</sequence>
<keyword evidence="9" id="KW-0547">Nucleotide-binding</keyword>
<gene>
    <name evidence="21" type="ORF">CALK_1745</name>
</gene>
<keyword evidence="22" id="KW-1185">Reference proteome</keyword>